<protein>
    <recommendedName>
        <fullName evidence="3">N-acetylglucosamine-induced protein 1</fullName>
    </recommendedName>
</protein>
<dbReference type="Proteomes" id="UP000799640">
    <property type="component" value="Unassembled WGS sequence"/>
</dbReference>
<accession>A0A6G1I9J3</accession>
<dbReference type="InterPro" id="IPR022036">
    <property type="entry name" value="DUF3605"/>
</dbReference>
<evidence type="ECO:0000313" key="2">
    <source>
        <dbReference type="Proteomes" id="UP000799640"/>
    </source>
</evidence>
<dbReference type="AlphaFoldDB" id="A0A6G1I9J3"/>
<dbReference type="EMBL" id="ML996688">
    <property type="protein sequence ID" value="KAF2404655.1"/>
    <property type="molecule type" value="Genomic_DNA"/>
</dbReference>
<dbReference type="OrthoDB" id="10053431at2759"/>
<gene>
    <name evidence="1" type="ORF">EJ06DRAFT_579239</name>
</gene>
<evidence type="ECO:0008006" key="3">
    <source>
        <dbReference type="Google" id="ProtNLM"/>
    </source>
</evidence>
<dbReference type="Pfam" id="PF12239">
    <property type="entry name" value="DUF3605"/>
    <property type="match status" value="1"/>
</dbReference>
<evidence type="ECO:0000313" key="1">
    <source>
        <dbReference type="EMBL" id="KAF2404655.1"/>
    </source>
</evidence>
<name>A0A6G1I9J3_9PEZI</name>
<dbReference type="GO" id="GO:0005737">
    <property type="term" value="C:cytoplasm"/>
    <property type="evidence" value="ECO:0007669"/>
    <property type="project" value="TreeGrafter"/>
</dbReference>
<organism evidence="1 2">
    <name type="scientific">Trichodelitschia bisporula</name>
    <dbReference type="NCBI Taxonomy" id="703511"/>
    <lineage>
        <taxon>Eukaryota</taxon>
        <taxon>Fungi</taxon>
        <taxon>Dikarya</taxon>
        <taxon>Ascomycota</taxon>
        <taxon>Pezizomycotina</taxon>
        <taxon>Dothideomycetes</taxon>
        <taxon>Dothideomycetes incertae sedis</taxon>
        <taxon>Phaeotrichales</taxon>
        <taxon>Phaeotrichaceae</taxon>
        <taxon>Trichodelitschia</taxon>
    </lineage>
</organism>
<proteinExistence type="predicted"/>
<reference evidence="1" key="1">
    <citation type="journal article" date="2020" name="Stud. Mycol.">
        <title>101 Dothideomycetes genomes: a test case for predicting lifestyles and emergence of pathogens.</title>
        <authorList>
            <person name="Haridas S."/>
            <person name="Albert R."/>
            <person name="Binder M."/>
            <person name="Bloem J."/>
            <person name="Labutti K."/>
            <person name="Salamov A."/>
            <person name="Andreopoulos B."/>
            <person name="Baker S."/>
            <person name="Barry K."/>
            <person name="Bills G."/>
            <person name="Bluhm B."/>
            <person name="Cannon C."/>
            <person name="Castanera R."/>
            <person name="Culley D."/>
            <person name="Daum C."/>
            <person name="Ezra D."/>
            <person name="Gonzalez J."/>
            <person name="Henrissat B."/>
            <person name="Kuo A."/>
            <person name="Liang C."/>
            <person name="Lipzen A."/>
            <person name="Lutzoni F."/>
            <person name="Magnuson J."/>
            <person name="Mondo S."/>
            <person name="Nolan M."/>
            <person name="Ohm R."/>
            <person name="Pangilinan J."/>
            <person name="Park H.-J."/>
            <person name="Ramirez L."/>
            <person name="Alfaro M."/>
            <person name="Sun H."/>
            <person name="Tritt A."/>
            <person name="Yoshinaga Y."/>
            <person name="Zwiers L.-H."/>
            <person name="Turgeon B."/>
            <person name="Goodwin S."/>
            <person name="Spatafora J."/>
            <person name="Crous P."/>
            <person name="Grigoriev I."/>
        </authorList>
    </citation>
    <scope>NUCLEOTIDE SEQUENCE</scope>
    <source>
        <strain evidence="1">CBS 262.69</strain>
    </source>
</reference>
<keyword evidence="2" id="KW-1185">Reference proteome</keyword>
<dbReference type="PANTHER" id="PTHR35020:SF4">
    <property type="entry name" value="N-ACETYLGLUCOSAMINE-INDUCED PROTEIN 1"/>
    <property type="match status" value="1"/>
</dbReference>
<dbReference type="PANTHER" id="PTHR35020">
    <property type="entry name" value="N-ACETYLGLUCOSAMINE-INDUCED PROTEIN 1"/>
    <property type="match status" value="1"/>
</dbReference>
<dbReference type="GO" id="GO:0006044">
    <property type="term" value="P:N-acetylglucosamine metabolic process"/>
    <property type="evidence" value="ECO:0007669"/>
    <property type="project" value="TreeGrafter"/>
</dbReference>
<sequence>MPHEELPFWNVNVPRPLRVPICPDWLANVSDKDRDIIGTWDADYEDMTWDEVRGIISENRIDLFRRRPSDLRRYRHFIHLLNKHHGSVMAFILSRRLGWSDLTPACSVPFTDPTDVKILYNDWPYGVDARIVHLVVWTKFALAETEDGDLTPQAREAVEAYVERAFVERVGRDRVAWFKNWRSLKSVHAVEHFHVMLYEPEEAFVRSVTGGDVPLCKRVGEGEGVLELLR</sequence>